<gene>
    <name evidence="2" type="ORF">ACFFVF_03185</name>
</gene>
<sequence length="339" mass="38870">MQNITLLMTILKNIIFFLFFSMTSFSQNIFKYEKEIDSVGNYISTVININNTTKKIVLSGTLIQPKNDFDKIVIIVPGSGKDTRHSHFKLATTLLKKGIAVYRFDERGIGESGGEYSESAKDMSEDLNFVFKYLKETNKNIKIGIIGHSLGGIATLEIIQNESIPDFIILIETPVLKNGDFVMNQIQMDYEQKIPKIMRNGKSKEETLLFLEGFFKIISKDSILDKNEFKKYIKEKGFNKNCIIIIQDVALVELLTTDLENVLERIAIPVLYLTGTKDKIINHQKEIDLLRKLNNQNIEVHIFEGLNHWLTDKNAKVGDSLYDMDESVLNKITNWLLKF</sequence>
<dbReference type="InterPro" id="IPR029058">
    <property type="entry name" value="AB_hydrolase_fold"/>
</dbReference>
<name>A0ABV5GJK4_9FLAO</name>
<dbReference type="Proteomes" id="UP001589607">
    <property type="component" value="Unassembled WGS sequence"/>
</dbReference>
<dbReference type="GO" id="GO:0016787">
    <property type="term" value="F:hydrolase activity"/>
    <property type="evidence" value="ECO:0007669"/>
    <property type="project" value="UniProtKB-KW"/>
</dbReference>
<evidence type="ECO:0000313" key="3">
    <source>
        <dbReference type="Proteomes" id="UP001589607"/>
    </source>
</evidence>
<dbReference type="SUPFAM" id="SSF53474">
    <property type="entry name" value="alpha/beta-Hydrolases"/>
    <property type="match status" value="1"/>
</dbReference>
<keyword evidence="3" id="KW-1185">Reference proteome</keyword>
<comment type="caution">
    <text evidence="2">The sequence shown here is derived from an EMBL/GenBank/DDBJ whole genome shotgun (WGS) entry which is preliminary data.</text>
</comment>
<evidence type="ECO:0000259" key="1">
    <source>
        <dbReference type="Pfam" id="PF12146"/>
    </source>
</evidence>
<reference evidence="2 3" key="1">
    <citation type="submission" date="2024-09" db="EMBL/GenBank/DDBJ databases">
        <authorList>
            <person name="Sun Q."/>
            <person name="Mori K."/>
        </authorList>
    </citation>
    <scope>NUCLEOTIDE SEQUENCE [LARGE SCALE GENOMIC DNA]</scope>
    <source>
        <strain evidence="2 3">CECT 7955</strain>
    </source>
</reference>
<dbReference type="InterPro" id="IPR053145">
    <property type="entry name" value="AB_hydrolase_Est10"/>
</dbReference>
<keyword evidence="2" id="KW-0378">Hydrolase</keyword>
<evidence type="ECO:0000313" key="2">
    <source>
        <dbReference type="EMBL" id="MFB9095508.1"/>
    </source>
</evidence>
<feature type="domain" description="Serine aminopeptidase S33" evidence="1">
    <location>
        <begin position="70"/>
        <end position="310"/>
    </location>
</feature>
<proteinExistence type="predicted"/>
<protein>
    <submittedName>
        <fullName evidence="2">Alpha/beta fold hydrolase</fullName>
    </submittedName>
</protein>
<accession>A0ABV5GJK4</accession>
<dbReference type="EMBL" id="JBHMEY010000007">
    <property type="protein sequence ID" value="MFB9095508.1"/>
    <property type="molecule type" value="Genomic_DNA"/>
</dbReference>
<dbReference type="Gene3D" id="3.40.50.1820">
    <property type="entry name" value="alpha/beta hydrolase"/>
    <property type="match status" value="1"/>
</dbReference>
<dbReference type="Pfam" id="PF12146">
    <property type="entry name" value="Hydrolase_4"/>
    <property type="match status" value="1"/>
</dbReference>
<organism evidence="2 3">
    <name type="scientific">Flavobacterium jumunjinense</name>
    <dbReference type="NCBI Taxonomy" id="998845"/>
    <lineage>
        <taxon>Bacteria</taxon>
        <taxon>Pseudomonadati</taxon>
        <taxon>Bacteroidota</taxon>
        <taxon>Flavobacteriia</taxon>
        <taxon>Flavobacteriales</taxon>
        <taxon>Flavobacteriaceae</taxon>
        <taxon>Flavobacterium</taxon>
    </lineage>
</organism>
<dbReference type="InterPro" id="IPR022742">
    <property type="entry name" value="Hydrolase_4"/>
</dbReference>
<dbReference type="PANTHER" id="PTHR43265">
    <property type="entry name" value="ESTERASE ESTD"/>
    <property type="match status" value="1"/>
</dbReference>
<dbReference type="PANTHER" id="PTHR43265:SF1">
    <property type="entry name" value="ESTERASE ESTD"/>
    <property type="match status" value="1"/>
</dbReference>
<dbReference type="RefSeq" id="WP_236454037.1">
    <property type="nucleotide sequence ID" value="NZ_CBCSGE010000020.1"/>
</dbReference>